<evidence type="ECO:0000313" key="2">
    <source>
        <dbReference type="EMBL" id="CAB5218465.1"/>
    </source>
</evidence>
<gene>
    <name evidence="2" type="ORF">UFOVP216_18</name>
    <name evidence="1" type="ORF">UFOVP463_20</name>
</gene>
<sequence>MTAKEKAVELIDFFTFNCKECDNAKISALIAVNQILESLGYKKLSDSPYTTLQARQFYIEVKKEIKTL</sequence>
<protein>
    <submittedName>
        <fullName evidence="1">Uncharacterized protein</fullName>
    </submittedName>
</protein>
<proteinExistence type="predicted"/>
<reference evidence="1" key="1">
    <citation type="submission" date="2020-04" db="EMBL/GenBank/DDBJ databases">
        <authorList>
            <person name="Chiriac C."/>
            <person name="Salcher M."/>
            <person name="Ghai R."/>
            <person name="Kavagutti S V."/>
        </authorList>
    </citation>
    <scope>NUCLEOTIDE SEQUENCE</scope>
</reference>
<dbReference type="EMBL" id="LR796433">
    <property type="protein sequence ID" value="CAB4144131.1"/>
    <property type="molecule type" value="Genomic_DNA"/>
</dbReference>
<dbReference type="EMBL" id="LR798263">
    <property type="protein sequence ID" value="CAB5218465.1"/>
    <property type="molecule type" value="Genomic_DNA"/>
</dbReference>
<name>A0A6J5MD71_9CAUD</name>
<accession>A0A6J5MD71</accession>
<organism evidence="1">
    <name type="scientific">uncultured Caudovirales phage</name>
    <dbReference type="NCBI Taxonomy" id="2100421"/>
    <lineage>
        <taxon>Viruses</taxon>
        <taxon>Duplodnaviria</taxon>
        <taxon>Heunggongvirae</taxon>
        <taxon>Uroviricota</taxon>
        <taxon>Caudoviricetes</taxon>
        <taxon>Peduoviridae</taxon>
        <taxon>Maltschvirus</taxon>
        <taxon>Maltschvirus maltsch</taxon>
    </lineage>
</organism>
<evidence type="ECO:0000313" key="1">
    <source>
        <dbReference type="EMBL" id="CAB4144131.1"/>
    </source>
</evidence>